<reference evidence="1" key="1">
    <citation type="submission" date="2023-04" db="EMBL/GenBank/DDBJ databases">
        <title>Aspergillus oryzae NBRC 4228.</title>
        <authorList>
            <person name="Ichikawa N."/>
            <person name="Sato H."/>
            <person name="Tonouchi N."/>
        </authorList>
    </citation>
    <scope>NUCLEOTIDE SEQUENCE</scope>
    <source>
        <strain evidence="1">NBRC 4228</strain>
    </source>
</reference>
<evidence type="ECO:0000313" key="1">
    <source>
        <dbReference type="EMBL" id="GMG35674.1"/>
    </source>
</evidence>
<name>A0AAN4YQH9_ASPOZ</name>
<protein>
    <submittedName>
        <fullName evidence="1">Unnamed protein product</fullName>
    </submittedName>
</protein>
<comment type="caution">
    <text evidence="1">The sequence shown here is derived from an EMBL/GenBank/DDBJ whole genome shotgun (WGS) entry which is preliminary data.</text>
</comment>
<organism evidence="1 2">
    <name type="scientific">Aspergillus oryzae</name>
    <name type="common">Yellow koji mold</name>
    <dbReference type="NCBI Taxonomy" id="5062"/>
    <lineage>
        <taxon>Eukaryota</taxon>
        <taxon>Fungi</taxon>
        <taxon>Dikarya</taxon>
        <taxon>Ascomycota</taxon>
        <taxon>Pezizomycotina</taxon>
        <taxon>Eurotiomycetes</taxon>
        <taxon>Eurotiomycetidae</taxon>
        <taxon>Eurotiales</taxon>
        <taxon>Aspergillaceae</taxon>
        <taxon>Aspergillus</taxon>
        <taxon>Aspergillus subgen. Circumdati</taxon>
    </lineage>
</organism>
<dbReference type="AlphaFoldDB" id="A0AAN4YQH9"/>
<sequence length="109" mass="12576">MVHQNKKTREVNAAKFHTMIGSVIVDAERYQCPVQTTLILLILPEPYSPIWVTVPDLFAYTENTNFLGCTRKFGVQIMDHRRLPVKADPAAPRWVTSQVPTRSNRRIRK</sequence>
<dbReference type="Proteomes" id="UP001165205">
    <property type="component" value="Unassembled WGS sequence"/>
</dbReference>
<gene>
    <name evidence="1" type="ORF">Aory04_001086100</name>
</gene>
<dbReference type="EMBL" id="BSYA01000175">
    <property type="protein sequence ID" value="GMG35674.1"/>
    <property type="molecule type" value="Genomic_DNA"/>
</dbReference>
<proteinExistence type="predicted"/>
<accession>A0AAN4YQH9</accession>
<evidence type="ECO:0000313" key="2">
    <source>
        <dbReference type="Proteomes" id="UP001165205"/>
    </source>
</evidence>